<feature type="chain" id="PRO_5020202021" evidence="2">
    <location>
        <begin position="23"/>
        <end position="575"/>
    </location>
</feature>
<dbReference type="Gene3D" id="1.10.3130.20">
    <property type="entry name" value="Phycobilisome linker domain"/>
    <property type="match status" value="1"/>
</dbReference>
<feature type="signal peptide" evidence="2">
    <location>
        <begin position="1"/>
        <end position="22"/>
    </location>
</feature>
<comment type="caution">
    <text evidence="4">The sequence shown here is derived from an EMBL/GenBank/DDBJ whole genome shotgun (WGS) entry which is preliminary data.</text>
</comment>
<dbReference type="SUPFAM" id="SSF49452">
    <property type="entry name" value="Starch-binding domain-like"/>
    <property type="match status" value="1"/>
</dbReference>
<evidence type="ECO:0000256" key="1">
    <source>
        <dbReference type="SAM" id="MobiDB-lite"/>
    </source>
</evidence>
<dbReference type="InterPro" id="IPR025282">
    <property type="entry name" value="DUF4214"/>
</dbReference>
<evidence type="ECO:0000313" key="5">
    <source>
        <dbReference type="Proteomes" id="UP000306192"/>
    </source>
</evidence>
<reference evidence="4 5" key="1">
    <citation type="journal article" date="2019" name="Microorganisms">
        <title>Systematic Affiliation and Genome Analysis of Subtercola vilae DB165(T) with Particular Emphasis on Cold Adaptation of an Isolate from a High-Altitude Cold Volcano Lake.</title>
        <authorList>
            <person name="Villalobos A.S."/>
            <person name="Wiese J."/>
            <person name="Imhoff J.F."/>
            <person name="Dorador C."/>
            <person name="Keller A."/>
            <person name="Hentschel U."/>
        </authorList>
    </citation>
    <scope>NUCLEOTIDE SEQUENCE [LARGE SCALE GENOMIC DNA]</scope>
    <source>
        <strain evidence="4 5">DB165</strain>
    </source>
</reference>
<accession>A0A4V4RFH3</accession>
<name>A0A4V4RFH3_9MICO</name>
<keyword evidence="5" id="KW-1185">Reference proteome</keyword>
<dbReference type="InterPro" id="IPR038255">
    <property type="entry name" value="PBS_linker_sf"/>
</dbReference>
<proteinExistence type="predicted"/>
<protein>
    <submittedName>
        <fullName evidence="4">DUF4214 domain-containing protein</fullName>
    </submittedName>
</protein>
<organism evidence="4 5">
    <name type="scientific">Subtercola vilae</name>
    <dbReference type="NCBI Taxonomy" id="2056433"/>
    <lineage>
        <taxon>Bacteria</taxon>
        <taxon>Bacillati</taxon>
        <taxon>Actinomycetota</taxon>
        <taxon>Actinomycetes</taxon>
        <taxon>Micrococcales</taxon>
        <taxon>Microbacteriaceae</taxon>
        <taxon>Subtercola</taxon>
    </lineage>
</organism>
<keyword evidence="2" id="KW-0732">Signal</keyword>
<dbReference type="AlphaFoldDB" id="A0A4V4RFH3"/>
<dbReference type="Proteomes" id="UP000306192">
    <property type="component" value="Unassembled WGS sequence"/>
</dbReference>
<evidence type="ECO:0000256" key="2">
    <source>
        <dbReference type="SAM" id="SignalP"/>
    </source>
</evidence>
<dbReference type="EMBL" id="QYRT01000010">
    <property type="protein sequence ID" value="TIH37804.1"/>
    <property type="molecule type" value="Genomic_DNA"/>
</dbReference>
<feature type="region of interest" description="Disordered" evidence="1">
    <location>
        <begin position="553"/>
        <end position="575"/>
    </location>
</feature>
<gene>
    <name evidence="4" type="ORF">D4765_07265</name>
</gene>
<evidence type="ECO:0000313" key="4">
    <source>
        <dbReference type="EMBL" id="TIH37804.1"/>
    </source>
</evidence>
<feature type="domain" description="DUF4214" evidence="3">
    <location>
        <begin position="335"/>
        <end position="392"/>
    </location>
</feature>
<dbReference type="GO" id="GO:0030246">
    <property type="term" value="F:carbohydrate binding"/>
    <property type="evidence" value="ECO:0007669"/>
    <property type="project" value="InterPro"/>
</dbReference>
<evidence type="ECO:0000259" key="3">
    <source>
        <dbReference type="Pfam" id="PF13946"/>
    </source>
</evidence>
<feature type="domain" description="DUF4214" evidence="3">
    <location>
        <begin position="398"/>
        <end position="443"/>
    </location>
</feature>
<sequence>MRAMIAIAVVVVSLAFASPALAETASPAAAHTISGHVSVGDKSHPATFGYVSVSYLEKVNGVWQAGDGGAYTSDTGAYALDVGTADTVIVLAQNRSGDGLYLNAQTADENGDQNAPGILKVTTDLSGIDLTMPTAGTLDGVVLDASGAPAASVLVTLYMPSAGNTYSGDSNRTGPDGVIHMAHLAPGSYVLVMQDASGGVMGPGQYYGGSAARPTAATAMPISVALSQHITGFVAHFAQLGSVTGSIVCDTCSSVDTLSIGIDVFDQQNSQWVPIDANFSNSTPGSFTYDGLFPGTYRIELVYTGPNDFRNQTSAAIIVGDGAAVVTSFILARPATGATGVDARTSSFLTALYFDYLNRRPAGSDVNFWGKYLASGSPRSSVAAGFVNSDEYRLIRITEAYHTVLNRGPDPAGPQNWLAAMKRGDIQTDDVEQSFYASQEFYARAGSSDLSWSAALYQVLLGRQPAYSEAAGWANLTRMYGRDWVVHEFWRAHETAKDRVAAMYTYYLGRQPDPAGLDGWTTYALRYGDSATRAQITGSDEYFNRAQTTYPASTSASAPLKQAEGQVGPLSELAR</sequence>
<dbReference type="Pfam" id="PF13946">
    <property type="entry name" value="DUF4214"/>
    <property type="match status" value="2"/>
</dbReference>
<dbReference type="InterPro" id="IPR013784">
    <property type="entry name" value="Carb-bd-like_fold"/>
</dbReference>